<gene>
    <name evidence="2" type="ORF">LTR82_002230</name>
</gene>
<protein>
    <submittedName>
        <fullName evidence="2">Uncharacterized protein</fullName>
    </submittedName>
</protein>
<feature type="compositionally biased region" description="Low complexity" evidence="1">
    <location>
        <begin position="110"/>
        <end position="122"/>
    </location>
</feature>
<dbReference type="Proteomes" id="UP001168146">
    <property type="component" value="Unassembled WGS sequence"/>
</dbReference>
<feature type="compositionally biased region" description="Basic residues" evidence="1">
    <location>
        <begin position="1"/>
        <end position="13"/>
    </location>
</feature>
<comment type="caution">
    <text evidence="2">The sequence shown here is derived from an EMBL/GenBank/DDBJ whole genome shotgun (WGS) entry which is preliminary data.</text>
</comment>
<dbReference type="AlphaFoldDB" id="A0AAN6FXR7"/>
<feature type="region of interest" description="Disordered" evidence="1">
    <location>
        <begin position="687"/>
        <end position="711"/>
    </location>
</feature>
<feature type="compositionally biased region" description="Basic residues" evidence="1">
    <location>
        <begin position="575"/>
        <end position="584"/>
    </location>
</feature>
<feature type="compositionally biased region" description="Pro residues" evidence="1">
    <location>
        <begin position="308"/>
        <end position="318"/>
    </location>
</feature>
<feature type="compositionally biased region" description="Low complexity" evidence="1">
    <location>
        <begin position="74"/>
        <end position="84"/>
    </location>
</feature>
<feature type="compositionally biased region" description="Basic and acidic residues" evidence="1">
    <location>
        <begin position="56"/>
        <end position="69"/>
    </location>
</feature>
<evidence type="ECO:0000256" key="1">
    <source>
        <dbReference type="SAM" id="MobiDB-lite"/>
    </source>
</evidence>
<feature type="region of interest" description="Disordered" evidence="1">
    <location>
        <begin position="525"/>
        <end position="631"/>
    </location>
</feature>
<feature type="region of interest" description="Disordered" evidence="1">
    <location>
        <begin position="423"/>
        <end position="444"/>
    </location>
</feature>
<evidence type="ECO:0000313" key="2">
    <source>
        <dbReference type="EMBL" id="KAK0326389.1"/>
    </source>
</evidence>
<feature type="compositionally biased region" description="Polar residues" evidence="1">
    <location>
        <begin position="347"/>
        <end position="359"/>
    </location>
</feature>
<sequence length="779" mass="83511">MPFLRRSKSHKTKQHPDPATPPPPSQLPRRDTQPIPHHPQPPPTAAPEDNVAEPTWKQERRASRFERRGSIFGRSRSASDARSAGVSMERPRTAGAGGDAFPPPPPPPTTTTARAAVPAQTTRSAAVLGGGGGGRSRDLPSHLSVIGETIEIKAGGDTFSFPTPSPRLPLSTTQQAKGPSTTALQQASSSASQSEEPLRLPPTPGIGRAIGSPSQAPPTWGRSYTADEMNGRVMMGRMAAKTGHEQHGMQEDTAAAEETSTLTQIPSLRRKESRWKTLGALFARSKPPARSPAAAAAASSASFYKVQLPPPQPPPPQQHSPSPYTFRPSLDLPSSASPVGMMVRSPGSISTHHSRTPSINRGLARAEARAEADRLSFMPFRGGEGVGGGHGKMGSVGTPLSDGTRTSADLFGTAQREEPGLDARTTTTTGIGEGDGGAVPRMPRLDLDIPGAEMERYSVMFEKLLEPRQSILERRQSKAKRQRSVVGGKVARKDLPAVPLAAAEEICGPSSIEVQQAAAAMMGPWQSRGVPQRSLTSPHLKRVPSLTVTLGSKTGAANLRPPSSSQEQTAGTALHRPRPIRRSKTAPANSVSPVAPNFSRPKFLNAATSTEDVRTNTPESPLLGEESLPPTPTNIMALPHELHPPHEILSVAKHRAAASRRNDSVDEQSWDMLTSLPTGTPKASTRFLHPQQQQRAGEHQQHQQHQQQAPYPHIKSPADLERQIVQVSVARQVSVSKARKLVQRAQVESRLPLRPRVVEMRGRGERKSTHVVLIEGGED</sequence>
<feature type="region of interest" description="Disordered" evidence="1">
    <location>
        <begin position="283"/>
        <end position="359"/>
    </location>
</feature>
<feature type="compositionally biased region" description="Pro residues" evidence="1">
    <location>
        <begin position="36"/>
        <end position="45"/>
    </location>
</feature>
<proteinExistence type="predicted"/>
<dbReference type="EMBL" id="JASUXU010000004">
    <property type="protein sequence ID" value="KAK0326389.1"/>
    <property type="molecule type" value="Genomic_DNA"/>
</dbReference>
<reference evidence="2" key="1">
    <citation type="submission" date="2021-12" db="EMBL/GenBank/DDBJ databases">
        <title>Black yeast isolated from Biological Soil Crust.</title>
        <authorList>
            <person name="Kurbessoian T."/>
        </authorList>
    </citation>
    <scope>NUCLEOTIDE SEQUENCE</scope>
    <source>
        <strain evidence="2">CCFEE 5208</strain>
    </source>
</reference>
<accession>A0AAN6FXR7</accession>
<feature type="region of interest" description="Disordered" evidence="1">
    <location>
        <begin position="1"/>
        <end position="271"/>
    </location>
</feature>
<evidence type="ECO:0000313" key="3">
    <source>
        <dbReference type="Proteomes" id="UP001168146"/>
    </source>
</evidence>
<feature type="compositionally biased region" description="Polar residues" evidence="1">
    <location>
        <begin position="561"/>
        <end position="571"/>
    </location>
</feature>
<name>A0AAN6FXR7_9PEZI</name>
<feature type="compositionally biased region" description="Low complexity" evidence="1">
    <location>
        <begin position="158"/>
        <end position="195"/>
    </location>
</feature>
<feature type="compositionally biased region" description="Polar residues" evidence="1">
    <location>
        <begin position="606"/>
        <end position="619"/>
    </location>
</feature>
<feature type="compositionally biased region" description="Low complexity" evidence="1">
    <location>
        <begin position="283"/>
        <end position="302"/>
    </location>
</feature>
<organism evidence="2 3">
    <name type="scientific">Friedmanniomyces endolithicus</name>
    <dbReference type="NCBI Taxonomy" id="329885"/>
    <lineage>
        <taxon>Eukaryota</taxon>
        <taxon>Fungi</taxon>
        <taxon>Dikarya</taxon>
        <taxon>Ascomycota</taxon>
        <taxon>Pezizomycotina</taxon>
        <taxon>Dothideomycetes</taxon>
        <taxon>Dothideomycetidae</taxon>
        <taxon>Mycosphaerellales</taxon>
        <taxon>Teratosphaeriaceae</taxon>
        <taxon>Friedmanniomyces</taxon>
    </lineage>
</organism>